<accession>A0A1K2I8K6</accession>
<protein>
    <submittedName>
        <fullName evidence="2">Uncharacterized protein</fullName>
    </submittedName>
</protein>
<dbReference type="AlphaFoldDB" id="A0A1K2I8K6"/>
<dbReference type="EMBL" id="LT634362">
    <property type="protein sequence ID" value="SFZ88693.1"/>
    <property type="molecule type" value="Genomic_DNA"/>
</dbReference>
<keyword evidence="1" id="KW-0812">Transmembrane</keyword>
<name>A0A1K2I8K6_9LACO</name>
<keyword evidence="1" id="KW-0472">Membrane</keyword>
<gene>
    <name evidence="2" type="ORF">LREN565_1806</name>
</gene>
<feature type="transmembrane region" description="Helical" evidence="1">
    <location>
        <begin position="30"/>
        <end position="54"/>
    </location>
</feature>
<keyword evidence="1" id="KW-1133">Transmembrane helix</keyword>
<evidence type="ECO:0000313" key="2">
    <source>
        <dbReference type="EMBL" id="SFZ88693.1"/>
    </source>
</evidence>
<reference evidence="2" key="1">
    <citation type="submission" date="2016-11" db="EMBL/GenBank/DDBJ databases">
        <authorList>
            <person name="Jaros S."/>
            <person name="Januszkiewicz K."/>
            <person name="Wedrychowicz H."/>
        </authorList>
    </citation>
    <scope>NUCLEOTIDE SEQUENCE</scope>
    <source>
        <strain evidence="2">ACA-DC 565</strain>
    </source>
</reference>
<organism evidence="2">
    <name type="scientific">Loigolactobacillus rennini</name>
    <dbReference type="NCBI Taxonomy" id="238013"/>
    <lineage>
        <taxon>Bacteria</taxon>
        <taxon>Bacillati</taxon>
        <taxon>Bacillota</taxon>
        <taxon>Bacilli</taxon>
        <taxon>Lactobacillales</taxon>
        <taxon>Lactobacillaceae</taxon>
        <taxon>Loigolactobacillus</taxon>
    </lineage>
</organism>
<evidence type="ECO:0000256" key="1">
    <source>
        <dbReference type="SAM" id="Phobius"/>
    </source>
</evidence>
<proteinExistence type="predicted"/>
<sequence>MTMFVLISLLVVAALIYLTAARLVTGGVALIIFIGEALIGIIGAVLTFGLQFCIRIKRLAVRAKQFVQSES</sequence>